<dbReference type="EMBL" id="JBHSXN010000002">
    <property type="protein sequence ID" value="MFC6953666.1"/>
    <property type="molecule type" value="Genomic_DNA"/>
</dbReference>
<dbReference type="Proteomes" id="UP001596395">
    <property type="component" value="Unassembled WGS sequence"/>
</dbReference>
<evidence type="ECO:0000256" key="1">
    <source>
        <dbReference type="SAM" id="Phobius"/>
    </source>
</evidence>
<name>A0ABD5VI97_9EURY</name>
<evidence type="ECO:0000313" key="3">
    <source>
        <dbReference type="Proteomes" id="UP001596395"/>
    </source>
</evidence>
<gene>
    <name evidence="2" type="ORF">ACFQGB_12405</name>
</gene>
<comment type="caution">
    <text evidence="2">The sequence shown here is derived from an EMBL/GenBank/DDBJ whole genome shotgun (WGS) entry which is preliminary data.</text>
</comment>
<accession>A0ABD5VI97</accession>
<sequence>MDLQQKALATFTLVAMVLAFAYFDETLAVFAGIATLPFLFGVLRQ</sequence>
<dbReference type="RefSeq" id="WP_336350621.1">
    <property type="nucleotide sequence ID" value="NZ_JAZAQL010000002.1"/>
</dbReference>
<organism evidence="2 3">
    <name type="scientific">Halorubellus litoreus</name>
    <dbReference type="NCBI Taxonomy" id="755308"/>
    <lineage>
        <taxon>Archaea</taxon>
        <taxon>Methanobacteriati</taxon>
        <taxon>Methanobacteriota</taxon>
        <taxon>Stenosarchaea group</taxon>
        <taxon>Halobacteria</taxon>
        <taxon>Halobacteriales</taxon>
        <taxon>Halorubellaceae</taxon>
        <taxon>Halorubellus</taxon>
    </lineage>
</organism>
<evidence type="ECO:0000313" key="2">
    <source>
        <dbReference type="EMBL" id="MFC6953666.1"/>
    </source>
</evidence>
<feature type="transmembrane region" description="Helical" evidence="1">
    <location>
        <begin position="29"/>
        <end position="44"/>
    </location>
</feature>
<dbReference type="AlphaFoldDB" id="A0ABD5VI97"/>
<keyword evidence="3" id="KW-1185">Reference proteome</keyword>
<protein>
    <submittedName>
        <fullName evidence="2">Uncharacterized protein</fullName>
    </submittedName>
</protein>
<reference evidence="2 3" key="1">
    <citation type="journal article" date="2019" name="Int. J. Syst. Evol. Microbiol.">
        <title>The Global Catalogue of Microorganisms (GCM) 10K type strain sequencing project: providing services to taxonomists for standard genome sequencing and annotation.</title>
        <authorList>
            <consortium name="The Broad Institute Genomics Platform"/>
            <consortium name="The Broad Institute Genome Sequencing Center for Infectious Disease"/>
            <person name="Wu L."/>
            <person name="Ma J."/>
        </authorList>
    </citation>
    <scope>NUCLEOTIDE SEQUENCE [LARGE SCALE GENOMIC DNA]</scope>
    <source>
        <strain evidence="2 3">GX26</strain>
    </source>
</reference>
<keyword evidence="1" id="KW-1133">Transmembrane helix</keyword>
<proteinExistence type="predicted"/>
<keyword evidence="1" id="KW-0472">Membrane</keyword>
<keyword evidence="1" id="KW-0812">Transmembrane</keyword>